<keyword evidence="4" id="KW-1185">Reference proteome</keyword>
<reference evidence="3 4" key="1">
    <citation type="submission" date="2018-05" db="EMBL/GenBank/DDBJ databases">
        <title>Genomic Encyclopedia of Type Strains, Phase IV (KMG-IV): sequencing the most valuable type-strain genomes for metagenomic binning, comparative biology and taxonomic classification.</title>
        <authorList>
            <person name="Goeker M."/>
        </authorList>
    </citation>
    <scope>NUCLEOTIDE SEQUENCE [LARGE SCALE GENOMIC DNA]</scope>
    <source>
        <strain evidence="3 4">DSM 18773</strain>
    </source>
</reference>
<dbReference type="InterPro" id="IPR012854">
    <property type="entry name" value="Cu_amine_oxidase-like_N"/>
</dbReference>
<dbReference type="Proteomes" id="UP000245634">
    <property type="component" value="Unassembled WGS sequence"/>
</dbReference>
<dbReference type="RefSeq" id="WP_109685258.1">
    <property type="nucleotide sequence ID" value="NZ_QGGL01000001.1"/>
</dbReference>
<dbReference type="Pfam" id="PF07833">
    <property type="entry name" value="Cu_amine_oxidN1"/>
    <property type="match status" value="1"/>
</dbReference>
<dbReference type="OrthoDB" id="366502at2"/>
<proteinExistence type="predicted"/>
<organism evidence="3 4">
    <name type="scientific">Tumebacillus permanentifrigoris</name>
    <dbReference type="NCBI Taxonomy" id="378543"/>
    <lineage>
        <taxon>Bacteria</taxon>
        <taxon>Bacillati</taxon>
        <taxon>Bacillota</taxon>
        <taxon>Bacilli</taxon>
        <taxon>Bacillales</taxon>
        <taxon>Alicyclobacillaceae</taxon>
        <taxon>Tumebacillus</taxon>
    </lineage>
</organism>
<evidence type="ECO:0000256" key="1">
    <source>
        <dbReference type="SAM" id="SignalP"/>
    </source>
</evidence>
<protein>
    <submittedName>
        <fullName evidence="3">Copper amine oxidase-like protein</fullName>
    </submittedName>
</protein>
<gene>
    <name evidence="3" type="ORF">C7459_101154</name>
</gene>
<evidence type="ECO:0000259" key="2">
    <source>
        <dbReference type="Pfam" id="PF07833"/>
    </source>
</evidence>
<feature type="domain" description="Copper amine oxidase-like N-terminal" evidence="2">
    <location>
        <begin position="22"/>
        <end position="82"/>
    </location>
</feature>
<accession>A0A316E0F7</accession>
<dbReference type="Gene3D" id="3.30.457.10">
    <property type="entry name" value="Copper amine oxidase-like, N-terminal domain"/>
    <property type="match status" value="1"/>
</dbReference>
<dbReference type="InterPro" id="IPR036582">
    <property type="entry name" value="Mao_N_sf"/>
</dbReference>
<dbReference type="SUPFAM" id="SSF55383">
    <property type="entry name" value="Copper amine oxidase, domain N"/>
    <property type="match status" value="1"/>
</dbReference>
<name>A0A316E0F7_9BACL</name>
<keyword evidence="1" id="KW-0732">Signal</keyword>
<feature type="signal peptide" evidence="1">
    <location>
        <begin position="1"/>
        <end position="22"/>
    </location>
</feature>
<dbReference type="EMBL" id="QGGL01000001">
    <property type="protein sequence ID" value="PWK16290.1"/>
    <property type="molecule type" value="Genomic_DNA"/>
</dbReference>
<comment type="caution">
    <text evidence="3">The sequence shown here is derived from an EMBL/GenBank/DDBJ whole genome shotgun (WGS) entry which is preliminary data.</text>
</comment>
<sequence>MKKVLVAFVAGMVVATAGAAFADNQIAALFTTSVKFKVNGSDKTNSLGTILYKDRTYVPARFVGEALGAEVGWDGEHNTVILNNSGKFAAPANGGTTQATTVVGGHFEVSKFTLKSSSNATNMNGMIKNMDGVGHDLVLKVHYYDKTGKLLGYGIATILGLTSGGQVEFYALSERIDGVVSFSFEVDSEL</sequence>
<feature type="chain" id="PRO_5016428786" evidence="1">
    <location>
        <begin position="23"/>
        <end position="190"/>
    </location>
</feature>
<dbReference type="AlphaFoldDB" id="A0A316E0F7"/>
<evidence type="ECO:0000313" key="3">
    <source>
        <dbReference type="EMBL" id="PWK16290.1"/>
    </source>
</evidence>
<evidence type="ECO:0000313" key="4">
    <source>
        <dbReference type="Proteomes" id="UP000245634"/>
    </source>
</evidence>